<dbReference type="Gene3D" id="3.60.15.10">
    <property type="entry name" value="Ribonuclease Z/Hydroxyacylglutathione hydrolase-like"/>
    <property type="match status" value="1"/>
</dbReference>
<feature type="domain" description="Metallo-beta-lactamase" evidence="1">
    <location>
        <begin position="29"/>
        <end position="220"/>
    </location>
</feature>
<dbReference type="InterPro" id="IPR001279">
    <property type="entry name" value="Metallo-B-lactamas"/>
</dbReference>
<dbReference type="KEGG" id="pchm:VFPPC_00177"/>
<dbReference type="PANTHER" id="PTHR42951:SF14">
    <property type="entry name" value="METALLO-BETA-LACTAMASE SUPERFAMILY PROTEIN"/>
    <property type="match status" value="1"/>
</dbReference>
<dbReference type="InterPro" id="IPR036866">
    <property type="entry name" value="RibonucZ/Hydroxyglut_hydro"/>
</dbReference>
<reference evidence="2 3" key="1">
    <citation type="journal article" date="2016" name="PLoS Pathog.">
        <title>Biosynthesis of antibiotic leucinostatins in bio-control fungus Purpureocillium lilacinum and their inhibition on phytophthora revealed by genome mining.</title>
        <authorList>
            <person name="Wang G."/>
            <person name="Liu Z."/>
            <person name="Lin R."/>
            <person name="Li E."/>
            <person name="Mao Z."/>
            <person name="Ling J."/>
            <person name="Yang Y."/>
            <person name="Yin W.B."/>
            <person name="Xie B."/>
        </authorList>
    </citation>
    <scope>NUCLEOTIDE SEQUENCE [LARGE SCALE GENOMIC DNA]</scope>
    <source>
        <strain evidence="2">170</strain>
    </source>
</reference>
<comment type="caution">
    <text evidence="2">The sequence shown here is derived from an EMBL/GenBank/DDBJ whole genome shotgun (WGS) entry which is preliminary data.</text>
</comment>
<dbReference type="AlphaFoldDB" id="A0A179G3U0"/>
<keyword evidence="3" id="KW-1185">Reference proteome</keyword>
<dbReference type="Proteomes" id="UP000078397">
    <property type="component" value="Unassembled WGS sequence"/>
</dbReference>
<protein>
    <submittedName>
        <fullName evidence="2">Beta-lactamase-like protein</fullName>
    </submittedName>
</protein>
<evidence type="ECO:0000313" key="2">
    <source>
        <dbReference type="EMBL" id="OAQ72128.1"/>
    </source>
</evidence>
<accession>A0A179G3U0</accession>
<sequence length="288" mass="32396">MSLRAAVYIAPPTPFKTPGKANNAGLWSPISCTLIYSSTHAVLVDTPITINQTKDLITWIRRIAPNRKLSYIYITHGHGDHFFGLPLLVKEFPDAKPVATAGTVQHMKQQVEEKNFRSQWDSRFPGEIEQPFVLAEPLDPENKFTIGKWEFHAVEVGHSDTYDSTVLWVPELRLAVCGDVVYGQVHQMLFEANTPAKRAEWIRAIEKVEALDPVHVVPGHCQEGELLGRWHLDNTKEYIRAFEDVLKGKPTSARDIVSAMTKRYPDRYNVGAIILGAQAAVQGEKARF</sequence>
<proteinExistence type="predicted"/>
<dbReference type="RefSeq" id="XP_018148211.1">
    <property type="nucleotide sequence ID" value="XM_018280255.1"/>
</dbReference>
<dbReference type="SUPFAM" id="SSF56281">
    <property type="entry name" value="Metallo-hydrolase/oxidoreductase"/>
    <property type="match status" value="1"/>
</dbReference>
<dbReference type="SMART" id="SM00849">
    <property type="entry name" value="Lactamase_B"/>
    <property type="match status" value="1"/>
</dbReference>
<dbReference type="InterPro" id="IPR050855">
    <property type="entry name" value="NDM-1-like"/>
</dbReference>
<dbReference type="OrthoDB" id="536211at2759"/>
<dbReference type="CDD" id="cd07739">
    <property type="entry name" value="metallo-hydrolase-like_MBL-fold"/>
    <property type="match status" value="1"/>
</dbReference>
<dbReference type="Pfam" id="PF00753">
    <property type="entry name" value="Lactamase_B"/>
    <property type="match status" value="1"/>
</dbReference>
<evidence type="ECO:0000313" key="3">
    <source>
        <dbReference type="Proteomes" id="UP000078397"/>
    </source>
</evidence>
<organism evidence="2 3">
    <name type="scientific">Pochonia chlamydosporia 170</name>
    <dbReference type="NCBI Taxonomy" id="1380566"/>
    <lineage>
        <taxon>Eukaryota</taxon>
        <taxon>Fungi</taxon>
        <taxon>Dikarya</taxon>
        <taxon>Ascomycota</taxon>
        <taxon>Pezizomycotina</taxon>
        <taxon>Sordariomycetes</taxon>
        <taxon>Hypocreomycetidae</taxon>
        <taxon>Hypocreales</taxon>
        <taxon>Clavicipitaceae</taxon>
        <taxon>Pochonia</taxon>
    </lineage>
</organism>
<dbReference type="GeneID" id="28844249"/>
<name>A0A179G3U0_METCM</name>
<dbReference type="EMBL" id="LSBJ02000001">
    <property type="protein sequence ID" value="OAQ72128.1"/>
    <property type="molecule type" value="Genomic_DNA"/>
</dbReference>
<gene>
    <name evidence="2" type="ORF">VFPPC_00177</name>
</gene>
<dbReference type="PANTHER" id="PTHR42951">
    <property type="entry name" value="METALLO-BETA-LACTAMASE DOMAIN-CONTAINING"/>
    <property type="match status" value="1"/>
</dbReference>
<evidence type="ECO:0000259" key="1">
    <source>
        <dbReference type="SMART" id="SM00849"/>
    </source>
</evidence>